<accession>A0A484FIK9</accession>
<keyword evidence="2" id="KW-1185">Reference proteome</keyword>
<gene>
    <name evidence="1" type="ORF">Cob_v009557</name>
</gene>
<name>A0A484FIK9_COLOR</name>
<comment type="caution">
    <text evidence="1">The sequence shown here is derived from an EMBL/GenBank/DDBJ whole genome shotgun (WGS) entry which is preliminary data.</text>
</comment>
<reference evidence="2" key="2">
    <citation type="journal article" date="2019" name="Mol. Plant Microbe Interact.">
        <title>Genome sequence resources for four phytopathogenic fungi from the Colletotrichum orbiculare species complex.</title>
        <authorList>
            <person name="Gan P."/>
            <person name="Tsushima A."/>
            <person name="Narusaka M."/>
            <person name="Narusaka Y."/>
            <person name="Takano Y."/>
            <person name="Kubo Y."/>
            <person name="Shirasu K."/>
        </authorList>
    </citation>
    <scope>GENOME REANNOTATION</scope>
    <source>
        <strain evidence="2">104-T / ATCC 96160 / CBS 514.97 / LARS 414 / MAFF 240422</strain>
    </source>
</reference>
<reference evidence="2" key="1">
    <citation type="journal article" date="2013" name="New Phytol.">
        <title>Comparative genomic and transcriptomic analyses reveal the hemibiotrophic stage shift of Colletotrichum fungi.</title>
        <authorList>
            <person name="Gan P."/>
            <person name="Ikeda K."/>
            <person name="Irieda H."/>
            <person name="Narusaka M."/>
            <person name="O'Connell R.J."/>
            <person name="Narusaka Y."/>
            <person name="Takano Y."/>
            <person name="Kubo Y."/>
            <person name="Shirasu K."/>
        </authorList>
    </citation>
    <scope>NUCLEOTIDE SEQUENCE [LARGE SCALE GENOMIC DNA]</scope>
    <source>
        <strain evidence="2">104-T / ATCC 96160 / CBS 514.97 / LARS 414 / MAFF 240422</strain>
    </source>
</reference>
<protein>
    <submittedName>
        <fullName evidence="1">Uncharacterized protein</fullName>
    </submittedName>
</protein>
<dbReference type="EMBL" id="AMCV02000028">
    <property type="protein sequence ID" value="TDZ17405.1"/>
    <property type="molecule type" value="Genomic_DNA"/>
</dbReference>
<evidence type="ECO:0000313" key="1">
    <source>
        <dbReference type="EMBL" id="TDZ17405.1"/>
    </source>
</evidence>
<organism evidence="1 2">
    <name type="scientific">Colletotrichum orbiculare (strain 104-T / ATCC 96160 / CBS 514.97 / LARS 414 / MAFF 240422)</name>
    <name type="common">Cucumber anthracnose fungus</name>
    <name type="synonym">Colletotrichum lagenarium</name>
    <dbReference type="NCBI Taxonomy" id="1213857"/>
    <lineage>
        <taxon>Eukaryota</taxon>
        <taxon>Fungi</taxon>
        <taxon>Dikarya</taxon>
        <taxon>Ascomycota</taxon>
        <taxon>Pezizomycotina</taxon>
        <taxon>Sordariomycetes</taxon>
        <taxon>Hypocreomycetidae</taxon>
        <taxon>Glomerellales</taxon>
        <taxon>Glomerellaceae</taxon>
        <taxon>Colletotrichum</taxon>
        <taxon>Colletotrichum orbiculare species complex</taxon>
    </lineage>
</organism>
<sequence>MTFITAWSETLQMGPVPPTSSDLCSVSYFSPGLLHRQAAAAPMTCRSRWSLVDDVHPVRLPIGGGRFCSHLVHIHGQATSQNPIVPSWEVDAAPKGTAVNEEEIVYQHPGSPIHSRVQPATICVLPVSALAAVVTDLAAP</sequence>
<proteinExistence type="predicted"/>
<evidence type="ECO:0000313" key="2">
    <source>
        <dbReference type="Proteomes" id="UP000014480"/>
    </source>
</evidence>
<dbReference type="Proteomes" id="UP000014480">
    <property type="component" value="Unassembled WGS sequence"/>
</dbReference>
<dbReference type="AlphaFoldDB" id="A0A484FIK9"/>